<dbReference type="EMBL" id="DSDK01000346">
    <property type="protein sequence ID" value="HDR51223.1"/>
    <property type="molecule type" value="Genomic_DNA"/>
</dbReference>
<sequence>MGWRTKYDVEFKGLKEGLHEFEFEVKDAFFEHFEQGLVTFGDIRVMVTLEKRSSFIKLFFKMKGWVELTCDRCLENYRQKIKHKSELFVKYGDNDYEDDEIIWILPEEHRINLAQLIYEYIILSIPIRHVHPDKKGATGCNLEMLEQLKKYEQKKEEPEEITDPRWAALKNWNNN</sequence>
<accession>A0A831LKE2</accession>
<organism evidence="1">
    <name type="scientific">Mariniphaga anaerophila</name>
    <dbReference type="NCBI Taxonomy" id="1484053"/>
    <lineage>
        <taxon>Bacteria</taxon>
        <taxon>Pseudomonadati</taxon>
        <taxon>Bacteroidota</taxon>
        <taxon>Bacteroidia</taxon>
        <taxon>Marinilabiliales</taxon>
        <taxon>Prolixibacteraceae</taxon>
        <taxon>Mariniphaga</taxon>
    </lineage>
</organism>
<dbReference type="AlphaFoldDB" id="A0A831LKE2"/>
<proteinExistence type="predicted"/>
<name>A0A831LKE2_9BACT</name>
<protein>
    <submittedName>
        <fullName evidence="1">DUF177 domain-containing protein</fullName>
    </submittedName>
</protein>
<comment type="caution">
    <text evidence="1">The sequence shown here is derived from an EMBL/GenBank/DDBJ whole genome shotgun (WGS) entry which is preliminary data.</text>
</comment>
<dbReference type="Proteomes" id="UP000886047">
    <property type="component" value="Unassembled WGS sequence"/>
</dbReference>
<dbReference type="InterPro" id="IPR003772">
    <property type="entry name" value="YceD"/>
</dbReference>
<gene>
    <name evidence="1" type="ORF">ENN90_06315</name>
</gene>
<reference evidence="1" key="1">
    <citation type="journal article" date="2020" name="mSystems">
        <title>Genome- and Community-Level Interaction Insights into Carbon Utilization and Element Cycling Functions of Hydrothermarchaeota in Hydrothermal Sediment.</title>
        <authorList>
            <person name="Zhou Z."/>
            <person name="Liu Y."/>
            <person name="Xu W."/>
            <person name="Pan J."/>
            <person name="Luo Z.H."/>
            <person name="Li M."/>
        </authorList>
    </citation>
    <scope>NUCLEOTIDE SEQUENCE [LARGE SCALE GENOMIC DNA]</scope>
    <source>
        <strain evidence="1">SpSt-1217</strain>
    </source>
</reference>
<dbReference type="Pfam" id="PF02620">
    <property type="entry name" value="YceD"/>
    <property type="match status" value="1"/>
</dbReference>
<evidence type="ECO:0000313" key="1">
    <source>
        <dbReference type="EMBL" id="HDR51223.1"/>
    </source>
</evidence>